<accession>A0A1G9ZJZ5</accession>
<dbReference type="InterPro" id="IPR057326">
    <property type="entry name" value="KR_dom"/>
</dbReference>
<proteinExistence type="inferred from homology"/>
<dbReference type="PRINTS" id="PR00080">
    <property type="entry name" value="SDRFAMILY"/>
</dbReference>
<dbReference type="EMBL" id="FNIC01000002">
    <property type="protein sequence ID" value="SDN21659.1"/>
    <property type="molecule type" value="Genomic_DNA"/>
</dbReference>
<feature type="domain" description="Ketoreductase" evidence="4">
    <location>
        <begin position="8"/>
        <end position="180"/>
    </location>
</feature>
<evidence type="ECO:0000313" key="6">
    <source>
        <dbReference type="Proteomes" id="UP000199004"/>
    </source>
</evidence>
<dbReference type="STRING" id="1005944.SAMN05192576_1762"/>
<dbReference type="PANTHER" id="PTHR43669:SF3">
    <property type="entry name" value="ALCOHOL DEHYDROGENASE, PUTATIVE (AFU_ORTHOLOGUE AFUA_3G03445)-RELATED"/>
    <property type="match status" value="1"/>
</dbReference>
<dbReference type="Gene3D" id="3.40.50.720">
    <property type="entry name" value="NAD(P)-binding Rossmann-like Domain"/>
    <property type="match status" value="1"/>
</dbReference>
<dbReference type="InterPro" id="IPR002347">
    <property type="entry name" value="SDR_fam"/>
</dbReference>
<dbReference type="GO" id="GO:0016491">
    <property type="term" value="F:oxidoreductase activity"/>
    <property type="evidence" value="ECO:0007669"/>
    <property type="project" value="UniProtKB-KW"/>
</dbReference>
<evidence type="ECO:0000256" key="1">
    <source>
        <dbReference type="ARBA" id="ARBA00006484"/>
    </source>
</evidence>
<reference evidence="5 6" key="1">
    <citation type="submission" date="2016-10" db="EMBL/GenBank/DDBJ databases">
        <authorList>
            <person name="de Groot N.N."/>
        </authorList>
    </citation>
    <scope>NUCLEOTIDE SEQUENCE [LARGE SCALE GENOMIC DNA]</scope>
    <source>
        <strain evidence="5 6">CGMCC 1.11147</strain>
    </source>
</reference>
<protein>
    <submittedName>
        <fullName evidence="5">Short-chain dehydrogenase</fullName>
    </submittedName>
</protein>
<dbReference type="PRINTS" id="PR00081">
    <property type="entry name" value="GDHRDH"/>
</dbReference>
<dbReference type="SUPFAM" id="SSF51735">
    <property type="entry name" value="NAD(P)-binding Rossmann-fold domains"/>
    <property type="match status" value="1"/>
</dbReference>
<evidence type="ECO:0000259" key="4">
    <source>
        <dbReference type="SMART" id="SM00822"/>
    </source>
</evidence>
<dbReference type="RefSeq" id="WP_170254278.1">
    <property type="nucleotide sequence ID" value="NZ_BKAE01000007.1"/>
</dbReference>
<comment type="similarity">
    <text evidence="1 3">Belongs to the short-chain dehydrogenases/reductases (SDR) family.</text>
</comment>
<evidence type="ECO:0000313" key="5">
    <source>
        <dbReference type="EMBL" id="SDN21659.1"/>
    </source>
</evidence>
<dbReference type="Proteomes" id="UP000199004">
    <property type="component" value="Unassembled WGS sequence"/>
</dbReference>
<evidence type="ECO:0000256" key="3">
    <source>
        <dbReference type="RuleBase" id="RU000363"/>
    </source>
</evidence>
<dbReference type="AlphaFoldDB" id="A0A1G9ZJZ5"/>
<organism evidence="5 6">
    <name type="scientific">Nocardioides szechwanensis</name>
    <dbReference type="NCBI Taxonomy" id="1005944"/>
    <lineage>
        <taxon>Bacteria</taxon>
        <taxon>Bacillati</taxon>
        <taxon>Actinomycetota</taxon>
        <taxon>Actinomycetes</taxon>
        <taxon>Propionibacteriales</taxon>
        <taxon>Nocardioidaceae</taxon>
        <taxon>Nocardioides</taxon>
    </lineage>
</organism>
<gene>
    <name evidence="5" type="ORF">SAMN05192576_1762</name>
</gene>
<dbReference type="SMART" id="SM00822">
    <property type="entry name" value="PKS_KR"/>
    <property type="match status" value="1"/>
</dbReference>
<sequence length="265" mass="26767">MNSTSKSTSCVVTGGARGIGRGIAELMVARGHQVVVTDVDGEAAARTAAEIGAAEGLAQDVREPASHRAAVAAAARHGALTAYFNNAGVGFDGDLVDLSEEQSRALVEINLLGAIWGTRAAVDAFGDAGGDVVITASLSGLGPVPGLSVYAATKAAVVSLATSVNLETPRRVRIHALCPDGVATQMVADMDPSGKAARLVNSGGRLLTVEQVAQAAVDLLGSRRVVRTLPGWRGGAMRAGALVPSQAAGAMALFAAQGKRALRKP</sequence>
<name>A0A1G9ZJZ5_9ACTN</name>
<evidence type="ECO:0000256" key="2">
    <source>
        <dbReference type="ARBA" id="ARBA00023002"/>
    </source>
</evidence>
<dbReference type="Pfam" id="PF00106">
    <property type="entry name" value="adh_short"/>
    <property type="match status" value="1"/>
</dbReference>
<dbReference type="InterPro" id="IPR036291">
    <property type="entry name" value="NAD(P)-bd_dom_sf"/>
</dbReference>
<keyword evidence="2" id="KW-0560">Oxidoreductase</keyword>
<keyword evidence="6" id="KW-1185">Reference proteome</keyword>
<dbReference type="CDD" id="cd05233">
    <property type="entry name" value="SDR_c"/>
    <property type="match status" value="1"/>
</dbReference>
<dbReference type="PANTHER" id="PTHR43669">
    <property type="entry name" value="5-KETO-D-GLUCONATE 5-REDUCTASE"/>
    <property type="match status" value="1"/>
</dbReference>